<dbReference type="PROSITE" id="PS51257">
    <property type="entry name" value="PROKAR_LIPOPROTEIN"/>
    <property type="match status" value="1"/>
</dbReference>
<dbReference type="AlphaFoldDB" id="A0A6C0KD98"/>
<protein>
    <recommendedName>
        <fullName evidence="2">Potassium channel domain-containing protein</fullName>
    </recommendedName>
</protein>
<accession>A0A6C0KD98</accession>
<proteinExistence type="predicted"/>
<feature type="transmembrane region" description="Helical" evidence="1">
    <location>
        <begin position="12"/>
        <end position="32"/>
    </location>
</feature>
<feature type="transmembrane region" description="Helical" evidence="1">
    <location>
        <begin position="53"/>
        <end position="72"/>
    </location>
</feature>
<keyword evidence="1" id="KW-1133">Transmembrane helix</keyword>
<organism evidence="3">
    <name type="scientific">viral metagenome</name>
    <dbReference type="NCBI Taxonomy" id="1070528"/>
    <lineage>
        <taxon>unclassified sequences</taxon>
        <taxon>metagenomes</taxon>
        <taxon>organismal metagenomes</taxon>
    </lineage>
</organism>
<reference evidence="3" key="1">
    <citation type="journal article" date="2020" name="Nature">
        <title>Giant virus diversity and host interactions through global metagenomics.</title>
        <authorList>
            <person name="Schulz F."/>
            <person name="Roux S."/>
            <person name="Paez-Espino D."/>
            <person name="Jungbluth S."/>
            <person name="Walsh D.A."/>
            <person name="Denef V.J."/>
            <person name="McMahon K.D."/>
            <person name="Konstantinidis K.T."/>
            <person name="Eloe-Fadrosh E.A."/>
            <person name="Kyrpides N.C."/>
            <person name="Woyke T."/>
        </authorList>
    </citation>
    <scope>NUCLEOTIDE SEQUENCE</scope>
    <source>
        <strain evidence="3">GVMAG-S-1102113-126</strain>
    </source>
</reference>
<dbReference type="Gene3D" id="1.10.287.70">
    <property type="match status" value="1"/>
</dbReference>
<keyword evidence="1" id="KW-0472">Membrane</keyword>
<dbReference type="SUPFAM" id="SSF81324">
    <property type="entry name" value="Voltage-gated potassium channels"/>
    <property type="match status" value="1"/>
</dbReference>
<feature type="domain" description="Potassium channel" evidence="2">
    <location>
        <begin position="22"/>
        <end position="77"/>
    </location>
</feature>
<name>A0A6C0KD98_9ZZZZ</name>
<keyword evidence="1" id="KW-0812">Transmembrane</keyword>
<evidence type="ECO:0000313" key="3">
    <source>
        <dbReference type="EMBL" id="QHU14710.1"/>
    </source>
</evidence>
<dbReference type="Pfam" id="PF07885">
    <property type="entry name" value="Ion_trans_2"/>
    <property type="match status" value="1"/>
</dbReference>
<sequence>MGFKTFLFRMASSWFGLNIGIIVMFACIYYFIDKERKISYFTGISKQKNDRTFTDYLYFSVIVTSTLGLGEITAQKPDDVTGRFSQFGRGLIAGHVMLSLLLNDMLDSVENFILA</sequence>
<dbReference type="EMBL" id="MN740845">
    <property type="protein sequence ID" value="QHU14710.1"/>
    <property type="molecule type" value="Genomic_DNA"/>
</dbReference>
<dbReference type="InterPro" id="IPR013099">
    <property type="entry name" value="K_chnl_dom"/>
</dbReference>
<evidence type="ECO:0000256" key="1">
    <source>
        <dbReference type="SAM" id="Phobius"/>
    </source>
</evidence>
<evidence type="ECO:0000259" key="2">
    <source>
        <dbReference type="Pfam" id="PF07885"/>
    </source>
</evidence>